<dbReference type="Gene3D" id="1.10.10.10">
    <property type="entry name" value="Winged helix-like DNA-binding domain superfamily/Winged helix DNA-binding domain"/>
    <property type="match status" value="1"/>
</dbReference>
<evidence type="ECO:0000313" key="6">
    <source>
        <dbReference type="Proteomes" id="UP000616595"/>
    </source>
</evidence>
<dbReference type="EMBL" id="WJBD01000020">
    <property type="protein sequence ID" value="MBC3889575.1"/>
    <property type="molecule type" value="Genomic_DNA"/>
</dbReference>
<feature type="domain" description="HTH hxlR-type" evidence="4">
    <location>
        <begin position="11"/>
        <end position="109"/>
    </location>
</feature>
<dbReference type="SUPFAM" id="SSF46785">
    <property type="entry name" value="Winged helix' DNA-binding domain"/>
    <property type="match status" value="1"/>
</dbReference>
<dbReference type="GO" id="GO:0003677">
    <property type="term" value="F:DNA binding"/>
    <property type="evidence" value="ECO:0007669"/>
    <property type="project" value="UniProtKB-KW"/>
</dbReference>
<keyword evidence="1" id="KW-0805">Transcription regulation</keyword>
<comment type="caution">
    <text evidence="5">The sequence shown here is derived from an EMBL/GenBank/DDBJ whole genome shotgun (WGS) entry which is preliminary data.</text>
</comment>
<name>A0A923I5W7_9FIRM</name>
<reference evidence="5" key="2">
    <citation type="submission" date="2020-10" db="EMBL/GenBank/DDBJ databases">
        <title>Comparative genomics of the Acetobacterium genus.</title>
        <authorList>
            <person name="Marshall C."/>
            <person name="May H."/>
            <person name="Norman S."/>
        </authorList>
    </citation>
    <scope>NUCLEOTIDE SEQUENCE</scope>
    <source>
        <strain evidence="5">DER-2019</strain>
    </source>
</reference>
<dbReference type="AlphaFoldDB" id="A0A923I5W7"/>
<dbReference type="InterPro" id="IPR036388">
    <property type="entry name" value="WH-like_DNA-bd_sf"/>
</dbReference>
<dbReference type="PROSITE" id="PS51118">
    <property type="entry name" value="HTH_HXLR"/>
    <property type="match status" value="1"/>
</dbReference>
<dbReference type="Pfam" id="PF01638">
    <property type="entry name" value="HxlR"/>
    <property type="match status" value="1"/>
</dbReference>
<evidence type="ECO:0000256" key="3">
    <source>
        <dbReference type="ARBA" id="ARBA00023163"/>
    </source>
</evidence>
<keyword evidence="3" id="KW-0804">Transcription</keyword>
<dbReference type="InterPro" id="IPR036390">
    <property type="entry name" value="WH_DNA-bd_sf"/>
</dbReference>
<dbReference type="RefSeq" id="WP_148568401.1">
    <property type="nucleotide sequence ID" value="NZ_RXYA01000017.1"/>
</dbReference>
<dbReference type="PANTHER" id="PTHR33204">
    <property type="entry name" value="TRANSCRIPTIONAL REGULATOR, MARR FAMILY"/>
    <property type="match status" value="1"/>
</dbReference>
<dbReference type="CDD" id="cd00090">
    <property type="entry name" value="HTH_ARSR"/>
    <property type="match status" value="1"/>
</dbReference>
<organism evidence="5 6">
    <name type="scientific">Acetobacterium paludosum</name>
    <dbReference type="NCBI Taxonomy" id="52693"/>
    <lineage>
        <taxon>Bacteria</taxon>
        <taxon>Bacillati</taxon>
        <taxon>Bacillota</taxon>
        <taxon>Clostridia</taxon>
        <taxon>Eubacteriales</taxon>
        <taxon>Eubacteriaceae</taxon>
        <taxon>Acetobacterium</taxon>
    </lineage>
</organism>
<keyword evidence="2" id="KW-0238">DNA-binding</keyword>
<sequence length="110" mass="12784">MIKFKDKEYHCSMELTLAIIGGKWKVLILWYLGDKTIRFNELRRTLPNITQKMLTQQLRELEGYGLVKRFAYAQIPPKVEYSLTDSGKSILPILANLGQWGQNYANSEMD</sequence>
<evidence type="ECO:0000259" key="4">
    <source>
        <dbReference type="PROSITE" id="PS51118"/>
    </source>
</evidence>
<dbReference type="InterPro" id="IPR011991">
    <property type="entry name" value="ArsR-like_HTH"/>
</dbReference>
<accession>A0A923I5W7</accession>
<evidence type="ECO:0000313" key="5">
    <source>
        <dbReference type="EMBL" id="MBC3889575.1"/>
    </source>
</evidence>
<dbReference type="InterPro" id="IPR002577">
    <property type="entry name" value="HTH_HxlR"/>
</dbReference>
<dbReference type="OrthoDB" id="9791143at2"/>
<dbReference type="Proteomes" id="UP000616595">
    <property type="component" value="Unassembled WGS sequence"/>
</dbReference>
<gene>
    <name evidence="5" type="ORF">GH810_14775</name>
</gene>
<reference evidence="5" key="1">
    <citation type="submission" date="2019-10" db="EMBL/GenBank/DDBJ databases">
        <authorList>
            <person name="Ross D.E."/>
            <person name="Gulliver D."/>
        </authorList>
    </citation>
    <scope>NUCLEOTIDE SEQUENCE</scope>
    <source>
        <strain evidence="5">DER-2019</strain>
    </source>
</reference>
<protein>
    <submittedName>
        <fullName evidence="5">Transcriptional regulator</fullName>
    </submittedName>
</protein>
<evidence type="ECO:0000256" key="2">
    <source>
        <dbReference type="ARBA" id="ARBA00023125"/>
    </source>
</evidence>
<proteinExistence type="predicted"/>
<keyword evidence="6" id="KW-1185">Reference proteome</keyword>
<evidence type="ECO:0000256" key="1">
    <source>
        <dbReference type="ARBA" id="ARBA00023015"/>
    </source>
</evidence>
<dbReference type="PANTHER" id="PTHR33204:SF29">
    <property type="entry name" value="TRANSCRIPTIONAL REGULATOR"/>
    <property type="match status" value="1"/>
</dbReference>